<name>T1L125_TETUR</name>
<protein>
    <submittedName>
        <fullName evidence="1">Uncharacterized protein</fullName>
    </submittedName>
</protein>
<dbReference type="EMBL" id="CAEY01000889">
    <property type="status" value="NOT_ANNOTATED_CDS"/>
    <property type="molecule type" value="Genomic_DNA"/>
</dbReference>
<keyword evidence="2" id="KW-1185">Reference proteome</keyword>
<dbReference type="HOGENOM" id="CLU_3144628_0_0_1"/>
<dbReference type="AlphaFoldDB" id="T1L125"/>
<evidence type="ECO:0000313" key="2">
    <source>
        <dbReference type="Proteomes" id="UP000015104"/>
    </source>
</evidence>
<dbReference type="EnsemblMetazoa" id="tetur31g00230.1">
    <property type="protein sequence ID" value="tetur31g00230.1"/>
    <property type="gene ID" value="tetur31g00230"/>
</dbReference>
<organism evidence="1 2">
    <name type="scientific">Tetranychus urticae</name>
    <name type="common">Two-spotted spider mite</name>
    <dbReference type="NCBI Taxonomy" id="32264"/>
    <lineage>
        <taxon>Eukaryota</taxon>
        <taxon>Metazoa</taxon>
        <taxon>Ecdysozoa</taxon>
        <taxon>Arthropoda</taxon>
        <taxon>Chelicerata</taxon>
        <taxon>Arachnida</taxon>
        <taxon>Acari</taxon>
        <taxon>Acariformes</taxon>
        <taxon>Trombidiformes</taxon>
        <taxon>Prostigmata</taxon>
        <taxon>Eleutherengona</taxon>
        <taxon>Raphignathae</taxon>
        <taxon>Tetranychoidea</taxon>
        <taxon>Tetranychidae</taxon>
        <taxon>Tetranychus</taxon>
    </lineage>
</organism>
<reference evidence="1" key="2">
    <citation type="submission" date="2015-06" db="UniProtKB">
        <authorList>
            <consortium name="EnsemblMetazoa"/>
        </authorList>
    </citation>
    <scope>IDENTIFICATION</scope>
</reference>
<proteinExistence type="predicted"/>
<accession>T1L125</accession>
<sequence>METQYLSTPECRSLQCQLFVSNHQNQPQQSNKFHLSSKQWSVMKSGFKK</sequence>
<dbReference type="Proteomes" id="UP000015104">
    <property type="component" value="Unassembled WGS sequence"/>
</dbReference>
<evidence type="ECO:0000313" key="1">
    <source>
        <dbReference type="EnsemblMetazoa" id="tetur31g00230.1"/>
    </source>
</evidence>
<reference evidence="2" key="1">
    <citation type="submission" date="2011-08" db="EMBL/GenBank/DDBJ databases">
        <authorList>
            <person name="Rombauts S."/>
        </authorList>
    </citation>
    <scope>NUCLEOTIDE SEQUENCE</scope>
    <source>
        <strain evidence="2">London</strain>
    </source>
</reference>